<protein>
    <submittedName>
        <fullName evidence="3">Uncharacterized protein</fullName>
    </submittedName>
</protein>
<dbReference type="OrthoDB" id="10483580at2759"/>
<dbReference type="AlphaFoldDB" id="A0A6G1LN13"/>
<keyword evidence="2" id="KW-0812">Transmembrane</keyword>
<evidence type="ECO:0000256" key="2">
    <source>
        <dbReference type="SAM" id="Phobius"/>
    </source>
</evidence>
<accession>A0A6G1LN13</accession>
<dbReference type="EMBL" id="ML995808">
    <property type="protein sequence ID" value="KAF2774196.1"/>
    <property type="molecule type" value="Genomic_DNA"/>
</dbReference>
<keyword evidence="2" id="KW-0472">Membrane</keyword>
<name>A0A6G1LN13_9PEZI</name>
<gene>
    <name evidence="3" type="ORF">EJ03DRAFT_1988</name>
</gene>
<keyword evidence="2" id="KW-1133">Transmembrane helix</keyword>
<evidence type="ECO:0000313" key="4">
    <source>
        <dbReference type="Proteomes" id="UP000799436"/>
    </source>
</evidence>
<evidence type="ECO:0000313" key="3">
    <source>
        <dbReference type="EMBL" id="KAF2774196.1"/>
    </source>
</evidence>
<feature type="transmembrane region" description="Helical" evidence="2">
    <location>
        <begin position="103"/>
        <end position="124"/>
    </location>
</feature>
<reference evidence="3" key="1">
    <citation type="journal article" date="2020" name="Stud. Mycol.">
        <title>101 Dothideomycetes genomes: a test case for predicting lifestyles and emergence of pathogens.</title>
        <authorList>
            <person name="Haridas S."/>
            <person name="Albert R."/>
            <person name="Binder M."/>
            <person name="Bloem J."/>
            <person name="Labutti K."/>
            <person name="Salamov A."/>
            <person name="Andreopoulos B."/>
            <person name="Baker S."/>
            <person name="Barry K."/>
            <person name="Bills G."/>
            <person name="Bluhm B."/>
            <person name="Cannon C."/>
            <person name="Castanera R."/>
            <person name="Culley D."/>
            <person name="Daum C."/>
            <person name="Ezra D."/>
            <person name="Gonzalez J."/>
            <person name="Henrissat B."/>
            <person name="Kuo A."/>
            <person name="Liang C."/>
            <person name="Lipzen A."/>
            <person name="Lutzoni F."/>
            <person name="Magnuson J."/>
            <person name="Mondo S."/>
            <person name="Nolan M."/>
            <person name="Ohm R."/>
            <person name="Pangilinan J."/>
            <person name="Park H.-J."/>
            <person name="Ramirez L."/>
            <person name="Alfaro M."/>
            <person name="Sun H."/>
            <person name="Tritt A."/>
            <person name="Yoshinaga Y."/>
            <person name="Zwiers L.-H."/>
            <person name="Turgeon B."/>
            <person name="Goodwin S."/>
            <person name="Spatafora J."/>
            <person name="Crous P."/>
            <person name="Grigoriev I."/>
        </authorList>
    </citation>
    <scope>NUCLEOTIDE SEQUENCE</scope>
    <source>
        <strain evidence="3">CBS 116005</strain>
    </source>
</reference>
<sequence length="187" mass="20293">MVLLVCMDRMSTADFVLSLLGIGTSLGGSSGFKTLQCVCTLRSSLIISHRPRNQHSQQAASHHIVGFREHHSSYRTTSHTSYSCYNGHTVDDPKRKEAMRPALGFRTTILLCYGLLLPVALAWYNCCKPNTCGYGNYPIQGMCVPNGDDLKKPGATPFACDSRKPCEKQSNGCTPPAGGWGTADCSD</sequence>
<proteinExistence type="predicted"/>
<keyword evidence="4" id="KW-1185">Reference proteome</keyword>
<dbReference type="Proteomes" id="UP000799436">
    <property type="component" value="Unassembled WGS sequence"/>
</dbReference>
<feature type="region of interest" description="Disordered" evidence="1">
    <location>
        <begin position="165"/>
        <end position="187"/>
    </location>
</feature>
<evidence type="ECO:0000256" key="1">
    <source>
        <dbReference type="SAM" id="MobiDB-lite"/>
    </source>
</evidence>
<organism evidence="3 4">
    <name type="scientific">Teratosphaeria nubilosa</name>
    <dbReference type="NCBI Taxonomy" id="161662"/>
    <lineage>
        <taxon>Eukaryota</taxon>
        <taxon>Fungi</taxon>
        <taxon>Dikarya</taxon>
        <taxon>Ascomycota</taxon>
        <taxon>Pezizomycotina</taxon>
        <taxon>Dothideomycetes</taxon>
        <taxon>Dothideomycetidae</taxon>
        <taxon>Mycosphaerellales</taxon>
        <taxon>Teratosphaeriaceae</taxon>
        <taxon>Teratosphaeria</taxon>
    </lineage>
</organism>